<keyword evidence="1" id="KW-0732">Signal</keyword>
<evidence type="ECO:0000256" key="1">
    <source>
        <dbReference type="SAM" id="SignalP"/>
    </source>
</evidence>
<name>A0A2H0RF24_9BACT</name>
<dbReference type="AlphaFoldDB" id="A0A2H0RF24"/>
<dbReference type="EMBL" id="PCYI01000030">
    <property type="protein sequence ID" value="PIR44405.1"/>
    <property type="molecule type" value="Genomic_DNA"/>
</dbReference>
<comment type="caution">
    <text evidence="2">The sequence shown here is derived from an EMBL/GenBank/DDBJ whole genome shotgun (WGS) entry which is preliminary data.</text>
</comment>
<evidence type="ECO:0000313" key="3">
    <source>
        <dbReference type="Proteomes" id="UP000228767"/>
    </source>
</evidence>
<evidence type="ECO:0000313" key="2">
    <source>
        <dbReference type="EMBL" id="PIR44405.1"/>
    </source>
</evidence>
<reference evidence="2 3" key="1">
    <citation type="submission" date="2017-09" db="EMBL/GenBank/DDBJ databases">
        <title>Depth-based differentiation of microbial function through sediment-hosted aquifers and enrichment of novel symbionts in the deep terrestrial subsurface.</title>
        <authorList>
            <person name="Probst A.J."/>
            <person name="Ladd B."/>
            <person name="Jarett J.K."/>
            <person name="Geller-Mcgrath D.E."/>
            <person name="Sieber C.M."/>
            <person name="Emerson J.B."/>
            <person name="Anantharaman K."/>
            <person name="Thomas B.C."/>
            <person name="Malmstrom R."/>
            <person name="Stieglmeier M."/>
            <person name="Klingl A."/>
            <person name="Woyke T."/>
            <person name="Ryan C.M."/>
            <person name="Banfield J.F."/>
        </authorList>
    </citation>
    <scope>NUCLEOTIDE SEQUENCE [LARGE SCALE GENOMIC DNA]</scope>
    <source>
        <strain evidence="2">CG10_big_fil_rev_8_21_14_0_10_51_16</strain>
    </source>
</reference>
<sequence>MKKASTIFFVLSFGFGIVWATPTLAMCSGYDYYCYDMPSYGGGYGYASYASPYGSSYGMGGYGQGSYASPYGSNYGYGTPYGGYGYGATNYASPNSYDSFSRERTVFDWVGSGNIPWDIGPTYNGNAYSYPSSPRPSVRNQMSGFVNWRASGNLPWDVTPYDYEQSYGMQNYGGASTGYGGYGWNW</sequence>
<dbReference type="Proteomes" id="UP000228767">
    <property type="component" value="Unassembled WGS sequence"/>
</dbReference>
<feature type="chain" id="PRO_5013910348" evidence="1">
    <location>
        <begin position="21"/>
        <end position="186"/>
    </location>
</feature>
<proteinExistence type="predicted"/>
<organism evidence="2 3">
    <name type="scientific">Candidatus Vogelbacteria bacterium CG10_big_fil_rev_8_21_14_0_10_51_16</name>
    <dbReference type="NCBI Taxonomy" id="1975045"/>
    <lineage>
        <taxon>Bacteria</taxon>
        <taxon>Candidatus Vogeliibacteriota</taxon>
    </lineage>
</organism>
<feature type="signal peptide" evidence="1">
    <location>
        <begin position="1"/>
        <end position="20"/>
    </location>
</feature>
<accession>A0A2H0RF24</accession>
<gene>
    <name evidence="2" type="ORF">COV10_04680</name>
</gene>
<protein>
    <submittedName>
        <fullName evidence="2">Uncharacterized protein</fullName>
    </submittedName>
</protein>